<feature type="transmembrane region" description="Helical" evidence="5">
    <location>
        <begin position="164"/>
        <end position="183"/>
    </location>
</feature>
<feature type="transmembrane region" description="Helical" evidence="5">
    <location>
        <begin position="415"/>
        <end position="439"/>
    </location>
</feature>
<dbReference type="Pfam" id="PF00662">
    <property type="entry name" value="Proton_antipo_N"/>
    <property type="match status" value="1"/>
</dbReference>
<evidence type="ECO:0000256" key="4">
    <source>
        <dbReference type="ARBA" id="ARBA00023136"/>
    </source>
</evidence>
<feature type="transmembrane region" description="Helical" evidence="5">
    <location>
        <begin position="347"/>
        <end position="364"/>
    </location>
</feature>
<organism evidence="8">
    <name type="scientific">hydrocarbon metagenome</name>
    <dbReference type="NCBI Taxonomy" id="938273"/>
    <lineage>
        <taxon>unclassified sequences</taxon>
        <taxon>metagenomes</taxon>
        <taxon>ecological metagenomes</taxon>
    </lineage>
</organism>
<dbReference type="PRINTS" id="PR01435">
    <property type="entry name" value="NPOXDRDTASE5"/>
</dbReference>
<dbReference type="GO" id="GO:0008137">
    <property type="term" value="F:NADH dehydrogenase (ubiquinone) activity"/>
    <property type="evidence" value="ECO:0007669"/>
    <property type="project" value="InterPro"/>
</dbReference>
<evidence type="ECO:0000256" key="1">
    <source>
        <dbReference type="ARBA" id="ARBA00004141"/>
    </source>
</evidence>
<evidence type="ECO:0000256" key="3">
    <source>
        <dbReference type="ARBA" id="ARBA00022989"/>
    </source>
</evidence>
<dbReference type="InterPro" id="IPR001750">
    <property type="entry name" value="ND/Mrp_TM"/>
</dbReference>
<keyword evidence="3 5" id="KW-1133">Transmembrane helix</keyword>
<feature type="transmembrane region" description="Helical" evidence="5">
    <location>
        <begin position="652"/>
        <end position="674"/>
    </location>
</feature>
<dbReference type="Pfam" id="PF00361">
    <property type="entry name" value="Proton_antipo_M"/>
    <property type="match status" value="1"/>
</dbReference>
<feature type="transmembrane region" description="Helical" evidence="5">
    <location>
        <begin position="133"/>
        <end position="152"/>
    </location>
</feature>
<sequence>MYSDLAYLIVGLPVLAFVLCLFFGWHLPRGGGFITVLATLGAFIISFGIFQEIYPGDIVHQSMHWFGDFNVGILIDPLSLIMLLMVSLVVTLIHIYGNGYMNGDPGAARYFAEAALFSAAMLGLVYADNLLQLFIFWELVGLCSYLLIGFWYRKPSAAAAAKKAFLTTRVGDVMFLAAIIVLYNNLVNLNITLNPGEYLLQFPVIYAHIAEIPPDQLTLIALGLLGGAVGKSGQFPLHVWLPDAMEGPTTVSAMIHAATMVTAGVFLVARMFPLFYAAPHGLTAVAAVGAFTALFAATMGLTAFDIKRVLAFSTVSQLGFMMAGLGVGAAVGAFAVGVSMFHLIGHSFFKALLFLCAGSVIHAVNTNDMREMGGVGKYMKWTMYTMLIGSLSLAGFPLFTGFFSKDEIIMIAYEYGIAINFLPYIFLILAAVLTAIYTFRMWFSVFTGKERSNYGKHESPWVMLGPLVILAIFAFAFGFAAQHDFYNYLDSNFEHYDMDFVELGIIGGHALIEEHGAAAEEGEHASAEEGHGAAAEGEGSHAIPLHIQLLPYIVALGGILIAALFYWDRVKKFDPSQVTGDKDPIRKMLLKGYYQHEIMTGWICEGIVYGTALISNTIDIKIVDGWLNWLSAWVMGFAGHVRKVQTGVVQNYVTALMLGIVVLVIAIAAISLAMEVGLI</sequence>
<dbReference type="GO" id="GO:0015990">
    <property type="term" value="P:electron transport coupled proton transport"/>
    <property type="evidence" value="ECO:0007669"/>
    <property type="project" value="TreeGrafter"/>
</dbReference>
<dbReference type="GO" id="GO:0042773">
    <property type="term" value="P:ATP synthesis coupled electron transport"/>
    <property type="evidence" value="ECO:0007669"/>
    <property type="project" value="InterPro"/>
</dbReference>
<dbReference type="InterPro" id="IPR018393">
    <property type="entry name" value="NADHpl_OxRdtase_5_subgr"/>
</dbReference>
<dbReference type="PANTHER" id="PTHR42829">
    <property type="entry name" value="NADH-UBIQUINONE OXIDOREDUCTASE CHAIN 5"/>
    <property type="match status" value="1"/>
</dbReference>
<feature type="transmembrane region" description="Helical" evidence="5">
    <location>
        <begin position="282"/>
        <end position="306"/>
    </location>
</feature>
<dbReference type="EMBL" id="LNQE01001419">
    <property type="protein sequence ID" value="KUG17846.1"/>
    <property type="molecule type" value="Genomic_DNA"/>
</dbReference>
<feature type="transmembrane region" description="Helical" evidence="5">
    <location>
        <begin position="549"/>
        <end position="567"/>
    </location>
</feature>
<feature type="domain" description="NADH-Ubiquinone oxidoreductase (complex I) chain 5 N-terminal" evidence="7">
    <location>
        <begin position="68"/>
        <end position="111"/>
    </location>
</feature>
<feature type="transmembrane region" description="Helical" evidence="5">
    <location>
        <begin position="460"/>
        <end position="481"/>
    </location>
</feature>
<dbReference type="NCBIfam" id="NF005141">
    <property type="entry name" value="PRK06590.1"/>
    <property type="match status" value="1"/>
</dbReference>
<feature type="transmembrane region" description="Helical" evidence="5">
    <location>
        <begin position="384"/>
        <end position="403"/>
    </location>
</feature>
<dbReference type="GO" id="GO:0003954">
    <property type="term" value="F:NADH dehydrogenase activity"/>
    <property type="evidence" value="ECO:0007669"/>
    <property type="project" value="TreeGrafter"/>
</dbReference>
<evidence type="ECO:0000259" key="7">
    <source>
        <dbReference type="Pfam" id="PF00662"/>
    </source>
</evidence>
<dbReference type="GO" id="GO:0016020">
    <property type="term" value="C:membrane"/>
    <property type="evidence" value="ECO:0007669"/>
    <property type="project" value="UniProtKB-SubCell"/>
</dbReference>
<feature type="transmembrane region" description="Helical" evidence="5">
    <location>
        <begin position="253"/>
        <end position="276"/>
    </location>
</feature>
<feature type="transmembrane region" description="Helical" evidence="5">
    <location>
        <begin position="318"/>
        <end position="341"/>
    </location>
</feature>
<dbReference type="PRINTS" id="PR01434">
    <property type="entry name" value="NADHDHGNASE5"/>
</dbReference>
<evidence type="ECO:0000256" key="2">
    <source>
        <dbReference type="ARBA" id="ARBA00022692"/>
    </source>
</evidence>
<dbReference type="InterPro" id="IPR001516">
    <property type="entry name" value="Proton_antipo_N"/>
</dbReference>
<comment type="caution">
    <text evidence="8">The sequence shown here is derived from an EMBL/GenBank/DDBJ whole genome shotgun (WGS) entry which is preliminary data.</text>
</comment>
<dbReference type="NCBIfam" id="TIGR01974">
    <property type="entry name" value="NDH_I_L"/>
    <property type="match status" value="1"/>
</dbReference>
<evidence type="ECO:0000256" key="5">
    <source>
        <dbReference type="SAM" id="Phobius"/>
    </source>
</evidence>
<proteinExistence type="predicted"/>
<dbReference type="InterPro" id="IPR003945">
    <property type="entry name" value="NU5C-like"/>
</dbReference>
<feature type="domain" description="NADH:quinone oxidoreductase/Mrp antiporter transmembrane" evidence="6">
    <location>
        <begin position="127"/>
        <end position="418"/>
    </location>
</feature>
<feature type="transmembrane region" description="Helical" evidence="5">
    <location>
        <begin position="6"/>
        <end position="25"/>
    </location>
</feature>
<gene>
    <name evidence="8" type="ORF">ASZ90_012489</name>
</gene>
<keyword evidence="4 5" id="KW-0472">Membrane</keyword>
<accession>A0A0W8FAC4</accession>
<evidence type="ECO:0000313" key="8">
    <source>
        <dbReference type="EMBL" id="KUG17846.1"/>
    </source>
</evidence>
<dbReference type="PANTHER" id="PTHR42829:SF2">
    <property type="entry name" value="NADH-UBIQUINONE OXIDOREDUCTASE CHAIN 5"/>
    <property type="match status" value="1"/>
</dbReference>
<dbReference type="Gene3D" id="1.20.5.2700">
    <property type="match status" value="1"/>
</dbReference>
<reference evidence="8" key="1">
    <citation type="journal article" date="2015" name="Proc. Natl. Acad. Sci. U.S.A.">
        <title>Networks of energetic and metabolic interactions define dynamics in microbial communities.</title>
        <authorList>
            <person name="Embree M."/>
            <person name="Liu J.K."/>
            <person name="Al-Bassam M.M."/>
            <person name="Zengler K."/>
        </authorList>
    </citation>
    <scope>NUCLEOTIDE SEQUENCE</scope>
</reference>
<name>A0A0W8FAC4_9ZZZZ</name>
<feature type="transmembrane region" description="Helical" evidence="5">
    <location>
        <begin position="71"/>
        <end position="96"/>
    </location>
</feature>
<protein>
    <submittedName>
        <fullName evidence="8">Coenzyme f(420)h(2) dehydrogenase (Methanophenazine) subunit fpol</fullName>
    </submittedName>
</protein>
<dbReference type="AlphaFoldDB" id="A0A0W8FAC4"/>
<comment type="subcellular location">
    <subcellularLocation>
        <location evidence="1">Membrane</location>
        <topology evidence="1">Multi-pass membrane protein</topology>
    </subcellularLocation>
</comment>
<keyword evidence="2 5" id="KW-0812">Transmembrane</keyword>
<evidence type="ECO:0000259" key="6">
    <source>
        <dbReference type="Pfam" id="PF00361"/>
    </source>
</evidence>
<feature type="transmembrane region" description="Helical" evidence="5">
    <location>
        <begin position="32"/>
        <end position="51"/>
    </location>
</feature>